<dbReference type="Proteomes" id="UP000294901">
    <property type="component" value="Unassembled WGS sequence"/>
</dbReference>
<organism evidence="2 3">
    <name type="scientific">Paractinoplanes brasiliensis</name>
    <dbReference type="NCBI Taxonomy" id="52695"/>
    <lineage>
        <taxon>Bacteria</taxon>
        <taxon>Bacillati</taxon>
        <taxon>Actinomycetota</taxon>
        <taxon>Actinomycetes</taxon>
        <taxon>Micromonosporales</taxon>
        <taxon>Micromonosporaceae</taxon>
        <taxon>Paractinoplanes</taxon>
    </lineage>
</organism>
<proteinExistence type="predicted"/>
<keyword evidence="1" id="KW-0472">Membrane</keyword>
<evidence type="ECO:0000313" key="2">
    <source>
        <dbReference type="EMBL" id="TDO41475.1"/>
    </source>
</evidence>
<comment type="caution">
    <text evidence="2">The sequence shown here is derived from an EMBL/GenBank/DDBJ whole genome shotgun (WGS) entry which is preliminary data.</text>
</comment>
<evidence type="ECO:0000313" key="3">
    <source>
        <dbReference type="Proteomes" id="UP000294901"/>
    </source>
</evidence>
<evidence type="ECO:0000256" key="1">
    <source>
        <dbReference type="SAM" id="Phobius"/>
    </source>
</evidence>
<name>A0A4R6K2R9_9ACTN</name>
<keyword evidence="1" id="KW-1133">Transmembrane helix</keyword>
<keyword evidence="3" id="KW-1185">Reference proteome</keyword>
<dbReference type="OrthoDB" id="9812802at2"/>
<accession>A0A4R6K2R9</accession>
<keyword evidence="1" id="KW-0812">Transmembrane</keyword>
<feature type="transmembrane region" description="Helical" evidence="1">
    <location>
        <begin position="36"/>
        <end position="57"/>
    </location>
</feature>
<sequence length="73" mass="8311">MKTWVRQMHRWMAVLFTVTVVGTTVALTVGGESLVWVSYTPLLPLAVLFFSGIYLYVLPYRAKRRHLASNPVT</sequence>
<dbReference type="EMBL" id="SNWR01000001">
    <property type="protein sequence ID" value="TDO41475.1"/>
    <property type="molecule type" value="Genomic_DNA"/>
</dbReference>
<gene>
    <name evidence="2" type="ORF">C8E87_5208</name>
</gene>
<reference evidence="2 3" key="1">
    <citation type="submission" date="2019-03" db="EMBL/GenBank/DDBJ databases">
        <title>Sequencing the genomes of 1000 actinobacteria strains.</title>
        <authorList>
            <person name="Klenk H.-P."/>
        </authorList>
    </citation>
    <scope>NUCLEOTIDE SEQUENCE [LARGE SCALE GENOMIC DNA]</scope>
    <source>
        <strain evidence="2 3">DSM 43805</strain>
    </source>
</reference>
<protein>
    <submittedName>
        <fullName evidence="2">Uncharacterized protein</fullName>
    </submittedName>
</protein>
<dbReference type="AlphaFoldDB" id="A0A4R6K2R9"/>